<dbReference type="AlphaFoldDB" id="A0A9Q0QZG3"/>
<organism evidence="1 2">
    <name type="scientific">Protea cynaroides</name>
    <dbReference type="NCBI Taxonomy" id="273540"/>
    <lineage>
        <taxon>Eukaryota</taxon>
        <taxon>Viridiplantae</taxon>
        <taxon>Streptophyta</taxon>
        <taxon>Embryophyta</taxon>
        <taxon>Tracheophyta</taxon>
        <taxon>Spermatophyta</taxon>
        <taxon>Magnoliopsida</taxon>
        <taxon>Proteales</taxon>
        <taxon>Proteaceae</taxon>
        <taxon>Protea</taxon>
    </lineage>
</organism>
<proteinExistence type="predicted"/>
<protein>
    <submittedName>
        <fullName evidence="1">Uncharacterized protein</fullName>
    </submittedName>
</protein>
<comment type="caution">
    <text evidence="1">The sequence shown here is derived from an EMBL/GenBank/DDBJ whole genome shotgun (WGS) entry which is preliminary data.</text>
</comment>
<keyword evidence="2" id="KW-1185">Reference proteome</keyword>
<accession>A0A9Q0QZG3</accession>
<name>A0A9Q0QZG3_9MAGN</name>
<gene>
    <name evidence="1" type="ORF">NE237_008538</name>
</gene>
<evidence type="ECO:0000313" key="1">
    <source>
        <dbReference type="EMBL" id="KAJ4977758.1"/>
    </source>
</evidence>
<dbReference type="EMBL" id="JAMYWD010000002">
    <property type="protein sequence ID" value="KAJ4977758.1"/>
    <property type="molecule type" value="Genomic_DNA"/>
</dbReference>
<evidence type="ECO:0000313" key="2">
    <source>
        <dbReference type="Proteomes" id="UP001141806"/>
    </source>
</evidence>
<reference evidence="1" key="1">
    <citation type="journal article" date="2023" name="Plant J.">
        <title>The genome of the king protea, Protea cynaroides.</title>
        <authorList>
            <person name="Chang J."/>
            <person name="Duong T.A."/>
            <person name="Schoeman C."/>
            <person name="Ma X."/>
            <person name="Roodt D."/>
            <person name="Barker N."/>
            <person name="Li Z."/>
            <person name="Van de Peer Y."/>
            <person name="Mizrachi E."/>
        </authorList>
    </citation>
    <scope>NUCLEOTIDE SEQUENCE</scope>
    <source>
        <tissue evidence="1">Young leaves</tissue>
    </source>
</reference>
<dbReference type="Proteomes" id="UP001141806">
    <property type="component" value="Unassembled WGS sequence"/>
</dbReference>
<sequence>MENKAIWSLTTNGKYSVSLAWNEGVPSLLPAEKEGAIEDAELALEFESAGLVDIIAGNQRGEDVPQPHEGGLAGENLSWTKTLFADPPDLDESLEYSPQPFSEEDKEIIGLCSDKEVSMQADQISKAVIGFFIGRKPGFMFLRRALERAWKTLKPLDVPTN</sequence>